<dbReference type="PROSITE" id="PS00194">
    <property type="entry name" value="THIOREDOXIN_1"/>
    <property type="match status" value="1"/>
</dbReference>
<evidence type="ECO:0000256" key="4">
    <source>
        <dbReference type="ARBA" id="ARBA00023136"/>
    </source>
</evidence>
<dbReference type="Pfam" id="PF00085">
    <property type="entry name" value="Thioredoxin"/>
    <property type="match status" value="1"/>
</dbReference>
<proteinExistence type="predicted"/>
<protein>
    <submittedName>
        <fullName evidence="8">Thioredoxin domain-containing protein</fullName>
    </submittedName>
</protein>
<dbReference type="InterPro" id="IPR036249">
    <property type="entry name" value="Thioredoxin-like_sf"/>
</dbReference>
<keyword evidence="3" id="KW-1133">Transmembrane helix</keyword>
<sequence length="488" mass="54371">MYLILLISFNIIGFLGANGNVHKTRGSVIEIDSDSFSTVTSSSGGALVKFYAPWCGYCRQFEATYADAARALASAEPNLIVARIDGTRYPVETSSAGVRGYPTVLLFKDGKSYTFAGERTVEGVLVFVQSVLGPAVETLDDEKALEKKIEQHFDEVFFLYCGSQEGRLWDVFNDTAGEFRLQLPFYRVVRIGCDGEIFVYKDGSRKQFLPIAGDLQSQLSAFVEENRHPAFGQMSVYEIRQMASDSAFENTSICILLIDPFSESSRVIKEIGRELAIVDSTPTLKRFKFVWTVDERGLSSLAMTTLEAPNILIYMPGNESLILYTHHNLADTTVGISKQNFISFLEDAANGQIPHYGGRSWLTTVRRFVFDFCVGSLNFFRTSPILALLTFGVPLGCLSCLAYCICCSPFDTMDDSSFDDDDVDAAALEARRARLLDRSVLDAKLGPTTYYDAVRARSIYKRLAEKNRLVDNDLEEPQSTSKESRKDL</sequence>
<evidence type="ECO:0000256" key="6">
    <source>
        <dbReference type="SAM" id="SignalP"/>
    </source>
</evidence>
<dbReference type="AlphaFoldDB" id="A0A5K3FAL7"/>
<feature type="chain" id="PRO_5024412158" evidence="6">
    <location>
        <begin position="20"/>
        <end position="488"/>
    </location>
</feature>
<dbReference type="PANTHER" id="PTHR46426:SF1">
    <property type="entry name" value="PROTEIN DISULFIDE-ISOMERASE TMX3"/>
    <property type="match status" value="1"/>
</dbReference>
<evidence type="ECO:0000256" key="3">
    <source>
        <dbReference type="ARBA" id="ARBA00022989"/>
    </source>
</evidence>
<dbReference type="PANTHER" id="PTHR46426">
    <property type="entry name" value="PROTEIN DISULFIDE-ISOMERASE TMX3"/>
    <property type="match status" value="1"/>
</dbReference>
<accession>A0A5K3FAL7</accession>
<evidence type="ECO:0000256" key="2">
    <source>
        <dbReference type="ARBA" id="ARBA00022692"/>
    </source>
</evidence>
<dbReference type="Gene3D" id="3.40.30.10">
    <property type="entry name" value="Glutaredoxin"/>
    <property type="match status" value="1"/>
</dbReference>
<name>A0A5K3FAL7_MESCO</name>
<dbReference type="InterPro" id="IPR013766">
    <property type="entry name" value="Thioredoxin_domain"/>
</dbReference>
<evidence type="ECO:0000256" key="1">
    <source>
        <dbReference type="ARBA" id="ARBA00004389"/>
    </source>
</evidence>
<evidence type="ECO:0000256" key="5">
    <source>
        <dbReference type="ARBA" id="ARBA00045246"/>
    </source>
</evidence>
<dbReference type="PRINTS" id="PR00421">
    <property type="entry name" value="THIOREDOXIN"/>
</dbReference>
<dbReference type="PROSITE" id="PS51352">
    <property type="entry name" value="THIOREDOXIN_2"/>
    <property type="match status" value="1"/>
</dbReference>
<dbReference type="InterPro" id="IPR017937">
    <property type="entry name" value="Thioredoxin_CS"/>
</dbReference>
<dbReference type="SUPFAM" id="SSF52833">
    <property type="entry name" value="Thioredoxin-like"/>
    <property type="match status" value="1"/>
</dbReference>
<organism evidence="8">
    <name type="scientific">Mesocestoides corti</name>
    <name type="common">Flatworm</name>
    <dbReference type="NCBI Taxonomy" id="53468"/>
    <lineage>
        <taxon>Eukaryota</taxon>
        <taxon>Metazoa</taxon>
        <taxon>Spiralia</taxon>
        <taxon>Lophotrochozoa</taxon>
        <taxon>Platyhelminthes</taxon>
        <taxon>Cestoda</taxon>
        <taxon>Eucestoda</taxon>
        <taxon>Cyclophyllidea</taxon>
        <taxon>Mesocestoididae</taxon>
        <taxon>Mesocestoides</taxon>
    </lineage>
</organism>
<evidence type="ECO:0000259" key="7">
    <source>
        <dbReference type="PROSITE" id="PS51352"/>
    </source>
</evidence>
<dbReference type="InterPro" id="IPR052250">
    <property type="entry name" value="PDI_TMX3"/>
</dbReference>
<comment type="function">
    <text evidence="5">Probable disulfide isomerase, which participates in the folding of proteins containing disulfide bonds. May act as a dithiol oxidase. Acts as a regulator of endoplasmic reticulum-mitochondria contact sites via its ability to regulate redox signals.</text>
</comment>
<keyword evidence="6" id="KW-0732">Signal</keyword>
<evidence type="ECO:0000313" key="8">
    <source>
        <dbReference type="WBParaSite" id="MCU_006899-RB"/>
    </source>
</evidence>
<keyword evidence="4" id="KW-0472">Membrane</keyword>
<dbReference type="WBParaSite" id="MCU_006899-RB">
    <property type="protein sequence ID" value="MCU_006899-RB"/>
    <property type="gene ID" value="MCU_006899"/>
</dbReference>
<reference evidence="8" key="1">
    <citation type="submission" date="2019-11" db="UniProtKB">
        <authorList>
            <consortium name="WormBaseParasite"/>
        </authorList>
    </citation>
    <scope>IDENTIFICATION</scope>
</reference>
<dbReference type="CDD" id="cd02961">
    <property type="entry name" value="PDI_a_family"/>
    <property type="match status" value="1"/>
</dbReference>
<keyword evidence="2" id="KW-0812">Transmembrane</keyword>
<comment type="subcellular location">
    <subcellularLocation>
        <location evidence="1">Endoplasmic reticulum membrane</location>
        <topology evidence="1">Single-pass membrane protein</topology>
    </subcellularLocation>
</comment>
<feature type="domain" description="Thioredoxin" evidence="7">
    <location>
        <begin position="10"/>
        <end position="133"/>
    </location>
</feature>
<dbReference type="GO" id="GO:0005789">
    <property type="term" value="C:endoplasmic reticulum membrane"/>
    <property type="evidence" value="ECO:0007669"/>
    <property type="project" value="UniProtKB-SubCell"/>
</dbReference>
<feature type="signal peptide" evidence="6">
    <location>
        <begin position="1"/>
        <end position="19"/>
    </location>
</feature>